<keyword evidence="1" id="KW-1277">Toxin-antitoxin system</keyword>
<dbReference type="EMBL" id="VNHU01000003">
    <property type="protein sequence ID" value="TYP75262.1"/>
    <property type="molecule type" value="Genomic_DNA"/>
</dbReference>
<dbReference type="RefSeq" id="WP_148782251.1">
    <property type="nucleotide sequence ID" value="NZ_VNHU01000003.1"/>
</dbReference>
<organism evidence="3 4">
    <name type="scientific">Aquimarina intermedia</name>
    <dbReference type="NCBI Taxonomy" id="350814"/>
    <lineage>
        <taxon>Bacteria</taxon>
        <taxon>Pseudomonadati</taxon>
        <taxon>Bacteroidota</taxon>
        <taxon>Flavobacteriia</taxon>
        <taxon>Flavobacteriales</taxon>
        <taxon>Flavobacteriaceae</taxon>
        <taxon>Aquimarina</taxon>
    </lineage>
</organism>
<dbReference type="AlphaFoldDB" id="A0A5S5C9T3"/>
<dbReference type="InterPro" id="IPR007712">
    <property type="entry name" value="RelE/ParE_toxin"/>
</dbReference>
<dbReference type="Gene3D" id="3.30.2310.20">
    <property type="entry name" value="RelE-like"/>
    <property type="match status" value="1"/>
</dbReference>
<protein>
    <recommendedName>
        <fullName evidence="2">Toxin</fullName>
    </recommendedName>
</protein>
<evidence type="ECO:0000256" key="2">
    <source>
        <dbReference type="PIRNR" id="PIRNR029218"/>
    </source>
</evidence>
<evidence type="ECO:0000313" key="4">
    <source>
        <dbReference type="Proteomes" id="UP000324376"/>
    </source>
</evidence>
<accession>A0A5S5C9T3</accession>
<proteinExistence type="inferred from homology"/>
<reference evidence="3 4" key="1">
    <citation type="submission" date="2019-07" db="EMBL/GenBank/DDBJ databases">
        <title>Genomic Encyclopedia of Archaeal and Bacterial Type Strains, Phase II (KMG-II): from individual species to whole genera.</title>
        <authorList>
            <person name="Goeker M."/>
        </authorList>
    </citation>
    <scope>NUCLEOTIDE SEQUENCE [LARGE SCALE GENOMIC DNA]</scope>
    <source>
        <strain evidence="3 4">DSM 17527</strain>
    </source>
</reference>
<comment type="caution">
    <text evidence="3">The sequence shown here is derived from an EMBL/GenBank/DDBJ whole genome shotgun (WGS) entry which is preliminary data.</text>
</comment>
<dbReference type="InterPro" id="IPR028344">
    <property type="entry name" value="ParE1/4"/>
</dbReference>
<keyword evidence="4" id="KW-1185">Reference proteome</keyword>
<dbReference type="InterPro" id="IPR035093">
    <property type="entry name" value="RelE/ParE_toxin_dom_sf"/>
</dbReference>
<dbReference type="OrthoDB" id="7173315at2"/>
<gene>
    <name evidence="3" type="ORF">BD809_103326</name>
</gene>
<name>A0A5S5C9T3_9FLAO</name>
<dbReference type="Proteomes" id="UP000324376">
    <property type="component" value="Unassembled WGS sequence"/>
</dbReference>
<comment type="similarity">
    <text evidence="2">Belongs to the RelE toxin family.</text>
</comment>
<evidence type="ECO:0000256" key="1">
    <source>
        <dbReference type="ARBA" id="ARBA00022649"/>
    </source>
</evidence>
<dbReference type="PIRSF" id="PIRSF029218">
    <property type="entry name" value="ParE"/>
    <property type="match status" value="1"/>
</dbReference>
<sequence>MGVYKVSRKAEMDLAKMYEYGIETFGFKQAKEYVLGMHMLFQVLADNTILGRDASEFMLLLKRFSYKSHTVFYLATDIDILIVRVVNQSMDYEQNL</sequence>
<evidence type="ECO:0000313" key="3">
    <source>
        <dbReference type="EMBL" id="TYP75262.1"/>
    </source>
</evidence>
<dbReference type="Pfam" id="PF05016">
    <property type="entry name" value="ParE_toxin"/>
    <property type="match status" value="1"/>
</dbReference>